<accession>A0A6A5UI81</accession>
<feature type="domain" description="Heterokaryon incompatibility" evidence="1">
    <location>
        <begin position="209"/>
        <end position="268"/>
    </location>
</feature>
<evidence type="ECO:0000313" key="2">
    <source>
        <dbReference type="EMBL" id="KAF1963669.1"/>
    </source>
</evidence>
<proteinExistence type="predicted"/>
<dbReference type="OrthoDB" id="5362512at2759"/>
<dbReference type="InterPro" id="IPR010730">
    <property type="entry name" value="HET"/>
</dbReference>
<reference evidence="2" key="1">
    <citation type="journal article" date="2020" name="Stud. Mycol.">
        <title>101 Dothideomycetes genomes: a test case for predicting lifestyles and emergence of pathogens.</title>
        <authorList>
            <person name="Haridas S."/>
            <person name="Albert R."/>
            <person name="Binder M."/>
            <person name="Bloem J."/>
            <person name="Labutti K."/>
            <person name="Salamov A."/>
            <person name="Andreopoulos B."/>
            <person name="Baker S."/>
            <person name="Barry K."/>
            <person name="Bills G."/>
            <person name="Bluhm B."/>
            <person name="Cannon C."/>
            <person name="Castanera R."/>
            <person name="Culley D."/>
            <person name="Daum C."/>
            <person name="Ezra D."/>
            <person name="Gonzalez J."/>
            <person name="Henrissat B."/>
            <person name="Kuo A."/>
            <person name="Liang C."/>
            <person name="Lipzen A."/>
            <person name="Lutzoni F."/>
            <person name="Magnuson J."/>
            <person name="Mondo S."/>
            <person name="Nolan M."/>
            <person name="Ohm R."/>
            <person name="Pangilinan J."/>
            <person name="Park H.-J."/>
            <person name="Ramirez L."/>
            <person name="Alfaro M."/>
            <person name="Sun H."/>
            <person name="Tritt A."/>
            <person name="Yoshinaga Y."/>
            <person name="Zwiers L.-H."/>
            <person name="Turgeon B."/>
            <person name="Goodwin S."/>
            <person name="Spatafora J."/>
            <person name="Crous P."/>
            <person name="Grigoriev I."/>
        </authorList>
    </citation>
    <scope>NUCLEOTIDE SEQUENCE</scope>
    <source>
        <strain evidence="2">CBS 675.92</strain>
    </source>
</reference>
<dbReference type="PANTHER" id="PTHR33112:SF11">
    <property type="entry name" value="HETEROKARYON INCOMPATIBILITY DOMAIN-CONTAINING PROTEIN"/>
    <property type="match status" value="1"/>
</dbReference>
<dbReference type="AlphaFoldDB" id="A0A6A5UI81"/>
<protein>
    <recommendedName>
        <fullName evidence="1">Heterokaryon incompatibility domain-containing protein</fullName>
    </recommendedName>
</protein>
<keyword evidence="3" id="KW-1185">Reference proteome</keyword>
<sequence length="268" mass="31280">MALSFVCFTCSQFLHRPAESLDQRSRIYDAYNGPQVIINAKNGCFICLWLSDWLSNEQSKGNEASKITARLWLGEDEDDDVLFGEDLTDQCDIMQIIYKIQPGREEESGLTFTVVLRPVLANNQMKLLPTRDMYERDNVVVSPTLPSKSKDSLEQVRKWLCNCFLQHDLCRKAFGDTSDWLPTRLIYLEKTRPPRLIDTAQMSQRNIRYITLSHRWNTMSMPRLYTSKIQKYRQEIDFNIFPLSFQEALQVSLILDVNYVWIDALCII</sequence>
<dbReference type="Pfam" id="PF06985">
    <property type="entry name" value="HET"/>
    <property type="match status" value="1"/>
</dbReference>
<dbReference type="EMBL" id="ML976977">
    <property type="protein sequence ID" value="KAF1963669.1"/>
    <property type="molecule type" value="Genomic_DNA"/>
</dbReference>
<dbReference type="PANTHER" id="PTHR33112">
    <property type="entry name" value="DOMAIN PROTEIN, PUTATIVE-RELATED"/>
    <property type="match status" value="1"/>
</dbReference>
<name>A0A6A5UI81_9PLEO</name>
<evidence type="ECO:0000259" key="1">
    <source>
        <dbReference type="Pfam" id="PF06985"/>
    </source>
</evidence>
<organism evidence="2 3">
    <name type="scientific">Byssothecium circinans</name>
    <dbReference type="NCBI Taxonomy" id="147558"/>
    <lineage>
        <taxon>Eukaryota</taxon>
        <taxon>Fungi</taxon>
        <taxon>Dikarya</taxon>
        <taxon>Ascomycota</taxon>
        <taxon>Pezizomycotina</taxon>
        <taxon>Dothideomycetes</taxon>
        <taxon>Pleosporomycetidae</taxon>
        <taxon>Pleosporales</taxon>
        <taxon>Massarineae</taxon>
        <taxon>Massarinaceae</taxon>
        <taxon>Byssothecium</taxon>
    </lineage>
</organism>
<dbReference type="Proteomes" id="UP000800035">
    <property type="component" value="Unassembled WGS sequence"/>
</dbReference>
<evidence type="ECO:0000313" key="3">
    <source>
        <dbReference type="Proteomes" id="UP000800035"/>
    </source>
</evidence>
<gene>
    <name evidence="2" type="ORF">CC80DRAFT_541586</name>
</gene>